<protein>
    <submittedName>
        <fullName evidence="2">Uncharacterized protein</fullName>
    </submittedName>
</protein>
<gene>
    <name evidence="2" type="ORF">RCL2_000961300</name>
</gene>
<dbReference type="AlphaFoldDB" id="A0A8H3QIN7"/>
<dbReference type="EMBL" id="BLAL01000060">
    <property type="protein sequence ID" value="GES82400.1"/>
    <property type="molecule type" value="Genomic_DNA"/>
</dbReference>
<accession>A0A8H3QIN7</accession>
<feature type="coiled-coil region" evidence="1">
    <location>
        <begin position="25"/>
        <end position="52"/>
    </location>
</feature>
<evidence type="ECO:0000313" key="3">
    <source>
        <dbReference type="Proteomes" id="UP000615446"/>
    </source>
</evidence>
<dbReference type="Proteomes" id="UP000615446">
    <property type="component" value="Unassembled WGS sequence"/>
</dbReference>
<sequence length="120" mass="13894">MISENSEFLQANMPLKSNNKLAKTKNKSTKKIKVFTKEKENLSKELNKYIAKISVRSDDLMEDGEEDDISEFSEVENYDIDEIKTCIIIEKKNKKTSTFKTIIIKPVEYINVIEKINEAV</sequence>
<name>A0A8H3QIN7_9GLOM</name>
<reference evidence="2" key="1">
    <citation type="submission" date="2019-10" db="EMBL/GenBank/DDBJ databases">
        <title>Conservation and host-specific expression of non-tandemly repeated heterogenous ribosome RNA gene in arbuscular mycorrhizal fungi.</title>
        <authorList>
            <person name="Maeda T."/>
            <person name="Kobayashi Y."/>
            <person name="Nakagawa T."/>
            <person name="Ezawa T."/>
            <person name="Yamaguchi K."/>
            <person name="Bino T."/>
            <person name="Nishimoto Y."/>
            <person name="Shigenobu S."/>
            <person name="Kawaguchi M."/>
        </authorList>
    </citation>
    <scope>NUCLEOTIDE SEQUENCE</scope>
    <source>
        <strain evidence="2">HR1</strain>
    </source>
</reference>
<proteinExistence type="predicted"/>
<keyword evidence="1" id="KW-0175">Coiled coil</keyword>
<organism evidence="2 3">
    <name type="scientific">Rhizophagus clarus</name>
    <dbReference type="NCBI Taxonomy" id="94130"/>
    <lineage>
        <taxon>Eukaryota</taxon>
        <taxon>Fungi</taxon>
        <taxon>Fungi incertae sedis</taxon>
        <taxon>Mucoromycota</taxon>
        <taxon>Glomeromycotina</taxon>
        <taxon>Glomeromycetes</taxon>
        <taxon>Glomerales</taxon>
        <taxon>Glomeraceae</taxon>
        <taxon>Rhizophagus</taxon>
    </lineage>
</organism>
<comment type="caution">
    <text evidence="2">The sequence shown here is derived from an EMBL/GenBank/DDBJ whole genome shotgun (WGS) entry which is preliminary data.</text>
</comment>
<evidence type="ECO:0000313" key="2">
    <source>
        <dbReference type="EMBL" id="GES82400.1"/>
    </source>
</evidence>
<evidence type="ECO:0000256" key="1">
    <source>
        <dbReference type="SAM" id="Coils"/>
    </source>
</evidence>